<dbReference type="Proteomes" id="UP000594759">
    <property type="component" value="Chromosome"/>
</dbReference>
<dbReference type="InterPro" id="IPR025510">
    <property type="entry name" value="DUF4397"/>
</dbReference>
<reference evidence="3 4" key="1">
    <citation type="submission" date="2020-11" db="EMBL/GenBank/DDBJ databases">
        <title>Pedobacter endophytica, an endophytic bacteria isolated form Carex pumila.</title>
        <authorList>
            <person name="Peng Y."/>
            <person name="Jiang L."/>
            <person name="Lee J."/>
        </authorList>
    </citation>
    <scope>NUCLEOTIDE SEQUENCE [LARGE SCALE GENOMIC DNA]</scope>
    <source>
        <strain evidence="3 4">JBR3-12</strain>
    </source>
</reference>
<dbReference type="RefSeq" id="WP_196097248.1">
    <property type="nucleotide sequence ID" value="NZ_CP064939.1"/>
</dbReference>
<name>A0A7U3Q3S9_9SPHI</name>
<dbReference type="EMBL" id="CP064939">
    <property type="protein sequence ID" value="QPH37937.1"/>
    <property type="molecule type" value="Genomic_DNA"/>
</dbReference>
<evidence type="ECO:0000259" key="2">
    <source>
        <dbReference type="Pfam" id="PF14344"/>
    </source>
</evidence>
<feature type="domain" description="DUF4397" evidence="2">
    <location>
        <begin position="44"/>
        <end position="179"/>
    </location>
</feature>
<feature type="chain" id="PRO_5032771750" evidence="1">
    <location>
        <begin position="22"/>
        <end position="270"/>
    </location>
</feature>
<proteinExistence type="predicted"/>
<dbReference type="AlphaFoldDB" id="A0A7U3Q3S9"/>
<evidence type="ECO:0000256" key="1">
    <source>
        <dbReference type="SAM" id="SignalP"/>
    </source>
</evidence>
<sequence length="270" mass="28992">MKKLIYILTACVALLTSCAKESDYQSLENTEYEKLAPADTKYTYLKVLNLTPGSPVVNYYIDGVKFSSALSSSGVENAGYGYNGLYPDFGYAAVAPGSHKLTAKIIPTATVDKNLEVLNTTVSPEAGKYYTIYTTGQYSATNKVLGTPFVLEDVRPALDTSKIFVRFVNLCNGLPSIDIVKGAAVTDPKIITNIGYGQASPWVAIPNVGNGTAPTIPLWYLLSATGAPIFTTVSNSTLTKGRAYTIYARGVIGATGTTAPTFTYYTTFYY</sequence>
<organism evidence="3 4">
    <name type="scientific">Pedobacter endophyticus</name>
    <dbReference type="NCBI Taxonomy" id="2789740"/>
    <lineage>
        <taxon>Bacteria</taxon>
        <taxon>Pseudomonadati</taxon>
        <taxon>Bacteroidota</taxon>
        <taxon>Sphingobacteriia</taxon>
        <taxon>Sphingobacteriales</taxon>
        <taxon>Sphingobacteriaceae</taxon>
        <taxon>Pedobacter</taxon>
    </lineage>
</organism>
<evidence type="ECO:0000313" key="3">
    <source>
        <dbReference type="EMBL" id="QPH37937.1"/>
    </source>
</evidence>
<feature type="signal peptide" evidence="1">
    <location>
        <begin position="1"/>
        <end position="21"/>
    </location>
</feature>
<dbReference type="KEGG" id="pex:IZT61_12560"/>
<evidence type="ECO:0000313" key="4">
    <source>
        <dbReference type="Proteomes" id="UP000594759"/>
    </source>
</evidence>
<keyword evidence="4" id="KW-1185">Reference proteome</keyword>
<protein>
    <submittedName>
        <fullName evidence="3">DUF4397 domain-containing protein</fullName>
    </submittedName>
</protein>
<keyword evidence="1" id="KW-0732">Signal</keyword>
<gene>
    <name evidence="3" type="ORF">IZT61_12560</name>
</gene>
<accession>A0A7U3Q3S9</accession>
<dbReference type="Pfam" id="PF14344">
    <property type="entry name" value="DUF4397"/>
    <property type="match status" value="1"/>
</dbReference>
<dbReference type="PROSITE" id="PS51257">
    <property type="entry name" value="PROKAR_LIPOPROTEIN"/>
    <property type="match status" value="1"/>
</dbReference>